<dbReference type="Gene3D" id="3.40.50.1820">
    <property type="entry name" value="alpha/beta hydrolase"/>
    <property type="match status" value="1"/>
</dbReference>
<comment type="caution">
    <text evidence="2">The sequence shown here is derived from an EMBL/GenBank/DDBJ whole genome shotgun (WGS) entry which is preliminary data.</text>
</comment>
<protein>
    <submittedName>
        <fullName evidence="2">Pimeloyl-ACP methyl ester carboxylesterase/DNA-binding SARP family transcriptional activator</fullName>
    </submittedName>
</protein>
<dbReference type="EMBL" id="JACHWZ010000005">
    <property type="protein sequence ID" value="MBB3060647.1"/>
    <property type="molecule type" value="Genomic_DNA"/>
</dbReference>
<dbReference type="InterPro" id="IPR050471">
    <property type="entry name" value="AB_hydrolase"/>
</dbReference>
<dbReference type="InterPro" id="IPR000073">
    <property type="entry name" value="AB_hydrolase_1"/>
</dbReference>
<dbReference type="PANTHER" id="PTHR43433:SF8">
    <property type="entry name" value="BIFUNCTIONAL LIPASE_ADENYLATE CYCLASE LIPJ"/>
    <property type="match status" value="1"/>
</dbReference>
<name>A0A7W4WAF2_9GAMM</name>
<dbReference type="AlphaFoldDB" id="A0A7W4WAF2"/>
<organism evidence="2 3">
    <name type="scientific">Microbulbifer rhizosphaerae</name>
    <dbReference type="NCBI Taxonomy" id="1562603"/>
    <lineage>
        <taxon>Bacteria</taxon>
        <taxon>Pseudomonadati</taxon>
        <taxon>Pseudomonadota</taxon>
        <taxon>Gammaproteobacteria</taxon>
        <taxon>Cellvibrionales</taxon>
        <taxon>Microbulbiferaceae</taxon>
        <taxon>Microbulbifer</taxon>
    </lineage>
</organism>
<keyword evidence="3" id="KW-1185">Reference proteome</keyword>
<dbReference type="Gene3D" id="1.10.10.10">
    <property type="entry name" value="Winged helix-like DNA-binding domain superfamily/Winged helix DNA-binding domain"/>
    <property type="match status" value="1"/>
</dbReference>
<accession>A0A7W4WAF2</accession>
<gene>
    <name evidence="2" type="ORF">FHS09_001466</name>
</gene>
<dbReference type="Proteomes" id="UP000535937">
    <property type="component" value="Unassembled WGS sequence"/>
</dbReference>
<dbReference type="SUPFAM" id="SSF53474">
    <property type="entry name" value="alpha/beta-Hydrolases"/>
    <property type="match status" value="1"/>
</dbReference>
<proteinExistence type="predicted"/>
<evidence type="ECO:0000313" key="2">
    <source>
        <dbReference type="EMBL" id="MBB3060647.1"/>
    </source>
</evidence>
<dbReference type="PANTHER" id="PTHR43433">
    <property type="entry name" value="HYDROLASE, ALPHA/BETA FOLD FAMILY PROTEIN"/>
    <property type="match status" value="1"/>
</dbReference>
<dbReference type="RefSeq" id="WP_343057430.1">
    <property type="nucleotide sequence ID" value="NZ_JACHWZ010000005.1"/>
</dbReference>
<evidence type="ECO:0000313" key="3">
    <source>
        <dbReference type="Proteomes" id="UP000535937"/>
    </source>
</evidence>
<dbReference type="Pfam" id="PF00561">
    <property type="entry name" value="Abhydrolase_1"/>
    <property type="match status" value="1"/>
</dbReference>
<evidence type="ECO:0000259" key="1">
    <source>
        <dbReference type="Pfam" id="PF00561"/>
    </source>
</evidence>
<dbReference type="GO" id="GO:0003677">
    <property type="term" value="F:DNA binding"/>
    <property type="evidence" value="ECO:0007669"/>
    <property type="project" value="UniProtKB-KW"/>
</dbReference>
<dbReference type="InterPro" id="IPR029058">
    <property type="entry name" value="AB_hydrolase_fold"/>
</dbReference>
<sequence>MIKTMRVSLEMLGELSIFHDGKSVTLPASKRTRALLAYLARTARPHRRERLCEVFFETPNDPRGALRWSLSKIRPLINDASIERLVADRERVTISALDIEIDINTLSEKLTSPDLPFSVLTDIAGQLQKPFLDGIDLPDQELFQQWLSAERQEINRLRGKVLARLATHSDIAPHERLSWARQWQALEPFSPHAATQLLTLLELLDHTLELNTLSHELARRFRNAGIAWPPDMRTQGSRISAGVKERPTERELLARQKVQFCTANDGVRIAYASVGEGPPIIKAANWLTHIEHDWEAPIWSPLFRNLAADHRFIRYDERGNGLSDWNVANISFDTFVTDLEAVVAATGLDKFALLGISQGAAVSIEYAVRHPERVTHLILFGGYAAGWRIGATDAVAREREAVMTLTETGWGKDNPAYRQIFSSTFMPSATADELTWFNEFQRLTTSPENAVRFLSVFADIDVRDRLAQVAVPTLVIHSLEDQRIPVEAARDLAASIPNAEFVELESDGHLLLGREPASKVFVETVRNFISRKRWNAQLG</sequence>
<keyword evidence="2" id="KW-0238">DNA-binding</keyword>
<dbReference type="PRINTS" id="PR00111">
    <property type="entry name" value="ABHYDROLASE"/>
</dbReference>
<reference evidence="2 3" key="1">
    <citation type="submission" date="2020-08" db="EMBL/GenBank/DDBJ databases">
        <title>Genomic Encyclopedia of Type Strains, Phase III (KMG-III): the genomes of soil and plant-associated and newly described type strains.</title>
        <authorList>
            <person name="Whitman W."/>
        </authorList>
    </citation>
    <scope>NUCLEOTIDE SEQUENCE [LARGE SCALE GENOMIC DNA]</scope>
    <source>
        <strain evidence="2 3">CECT 8799</strain>
    </source>
</reference>
<dbReference type="InterPro" id="IPR036388">
    <property type="entry name" value="WH-like_DNA-bd_sf"/>
</dbReference>
<feature type="domain" description="AB hydrolase-1" evidence="1">
    <location>
        <begin position="298"/>
        <end position="387"/>
    </location>
</feature>